<comment type="caution">
    <text evidence="3">The sequence shown here is derived from an EMBL/GenBank/DDBJ whole genome shotgun (WGS) entry which is preliminary data.</text>
</comment>
<accession>A0ABR3R3V6</accession>
<dbReference type="EMBL" id="JAKIXB020000021">
    <property type="protein sequence ID" value="KAL1599120.1"/>
    <property type="molecule type" value="Genomic_DNA"/>
</dbReference>
<name>A0ABR3R3V6_9PLEO</name>
<evidence type="ECO:0000256" key="1">
    <source>
        <dbReference type="SAM" id="Coils"/>
    </source>
</evidence>
<dbReference type="Proteomes" id="UP001521222">
    <property type="component" value="Unassembled WGS sequence"/>
</dbReference>
<sequence length="427" mass="46309">MGVKKAFKKGFTQLTALPSEPGKNSMHADSSSGGGTPHNAMRPGDNQRPTNSGTRHESGSLPKTDPFGNRATSTVVSSKPGLTLPPHAAQATQDDTALDARPQVPRKPTTSNGPEGQRDNHVQIGEKPVPQLESIKSEAPLSDAFAVGPDGACIDSGHIVSAVSDHGKSLGQAVDAQSRKIEEQAEIIQALREANQQHVATLEKISDDLQKEKDKHANTTQAWRKATAALSSHRQEANYKVDDDFLRGQYQNIIYDVDEPNLIPKQLKSGPLQSLQVREYSSWKAKTALLLYNNVKPAAIESNIGSVLAGIKPVLKPFVRAGSNAWRELGDVIYKAIMLDLELNKSRSLFKVHRWSVKDIEGMKFDPSQMESANGVQAAQRGTTVELALAPLVTKTGNADGDGFDVLSLISPWTVVCYDNRKQFQKA</sequence>
<protein>
    <submittedName>
        <fullName evidence="3">Uncharacterized protein</fullName>
    </submittedName>
</protein>
<reference evidence="3 4" key="1">
    <citation type="submission" date="2024-02" db="EMBL/GenBank/DDBJ databases">
        <title>De novo assembly and annotation of 12 fungi associated with fruit tree decline syndrome in Ontario, Canada.</title>
        <authorList>
            <person name="Sulman M."/>
            <person name="Ellouze W."/>
            <person name="Ilyukhin E."/>
        </authorList>
    </citation>
    <scope>NUCLEOTIDE SEQUENCE [LARGE SCALE GENOMIC DNA]</scope>
    <source>
        <strain evidence="3 4">M97-236</strain>
    </source>
</reference>
<keyword evidence="1" id="KW-0175">Coiled coil</keyword>
<feature type="coiled-coil region" evidence="1">
    <location>
        <begin position="174"/>
        <end position="222"/>
    </location>
</feature>
<evidence type="ECO:0000313" key="3">
    <source>
        <dbReference type="EMBL" id="KAL1599120.1"/>
    </source>
</evidence>
<proteinExistence type="predicted"/>
<evidence type="ECO:0000313" key="4">
    <source>
        <dbReference type="Proteomes" id="UP001521222"/>
    </source>
</evidence>
<evidence type="ECO:0000256" key="2">
    <source>
        <dbReference type="SAM" id="MobiDB-lite"/>
    </source>
</evidence>
<feature type="region of interest" description="Disordered" evidence="2">
    <location>
        <begin position="1"/>
        <end position="122"/>
    </location>
</feature>
<gene>
    <name evidence="3" type="ORF">SLS59_006572</name>
</gene>
<keyword evidence="4" id="KW-1185">Reference proteome</keyword>
<organism evidence="3 4">
    <name type="scientific">Nothophoma quercina</name>
    <dbReference type="NCBI Taxonomy" id="749835"/>
    <lineage>
        <taxon>Eukaryota</taxon>
        <taxon>Fungi</taxon>
        <taxon>Dikarya</taxon>
        <taxon>Ascomycota</taxon>
        <taxon>Pezizomycotina</taxon>
        <taxon>Dothideomycetes</taxon>
        <taxon>Pleosporomycetidae</taxon>
        <taxon>Pleosporales</taxon>
        <taxon>Pleosporineae</taxon>
        <taxon>Didymellaceae</taxon>
        <taxon>Nothophoma</taxon>
    </lineage>
</organism>